<name>A0AAV2TM22_CALDB</name>
<feature type="region of interest" description="Disordered" evidence="1">
    <location>
        <begin position="153"/>
        <end position="191"/>
    </location>
</feature>
<sequence>MSFSWGQVPAWSAEGNRARVSAVPEPVGQVGSGILVERNANQQPHEVSNSRWNSAELEALLAVVVRTNDFLVQTKRSFNRRIWTEIANAISTFGWPQRSWSSVKDKGEELLRDSETNGQSLTEISRSVGTDLDAVNEPINSPVASTLGLVPRTTHSSDDRVETADNVRTNPGYTYTDISDSRRQPPPLIPSSEATASLIMLRQSCGDPRVCNPSLPSVAITTGPQILNVCSKTTPAISDTSMLTGNSPLVVPSGHTSTELHVNPPTVGLISQCSSSNNTGQMNLPTIFSQSGNAAPPLCSNIFTANTTPYQPPRAVEQPHVSYSPVPNFVSTMPEREFARRMEIYKQEEEALLVKRAYWISKLGRLSQNEWNNLLLPYPPTGDR</sequence>
<evidence type="ECO:0008006" key="4">
    <source>
        <dbReference type="Google" id="ProtNLM"/>
    </source>
</evidence>
<reference evidence="2" key="1">
    <citation type="submission" date="2024-06" db="EMBL/GenBank/DDBJ databases">
        <authorList>
            <person name="Liu X."/>
            <person name="Lenzi L."/>
            <person name="Haldenby T S."/>
            <person name="Uol C."/>
        </authorList>
    </citation>
    <scope>NUCLEOTIDE SEQUENCE</scope>
</reference>
<evidence type="ECO:0000313" key="2">
    <source>
        <dbReference type="EMBL" id="CAL5137279.1"/>
    </source>
</evidence>
<organism evidence="2 3">
    <name type="scientific">Calicophoron daubneyi</name>
    <name type="common">Rumen fluke</name>
    <name type="synonym">Paramphistomum daubneyi</name>
    <dbReference type="NCBI Taxonomy" id="300641"/>
    <lineage>
        <taxon>Eukaryota</taxon>
        <taxon>Metazoa</taxon>
        <taxon>Spiralia</taxon>
        <taxon>Lophotrochozoa</taxon>
        <taxon>Platyhelminthes</taxon>
        <taxon>Trematoda</taxon>
        <taxon>Digenea</taxon>
        <taxon>Plagiorchiida</taxon>
        <taxon>Pronocephalata</taxon>
        <taxon>Paramphistomoidea</taxon>
        <taxon>Paramphistomidae</taxon>
        <taxon>Calicophoron</taxon>
    </lineage>
</organism>
<accession>A0AAV2TM22</accession>
<feature type="compositionally biased region" description="Basic and acidic residues" evidence="1">
    <location>
        <begin position="155"/>
        <end position="165"/>
    </location>
</feature>
<proteinExistence type="predicted"/>
<feature type="compositionally biased region" description="Polar residues" evidence="1">
    <location>
        <begin position="166"/>
        <end position="178"/>
    </location>
</feature>
<gene>
    <name evidence="2" type="ORF">CDAUBV1_LOCUS11607</name>
</gene>
<comment type="caution">
    <text evidence="2">The sequence shown here is derived from an EMBL/GenBank/DDBJ whole genome shotgun (WGS) entry which is preliminary data.</text>
</comment>
<protein>
    <recommendedName>
        <fullName evidence="4">Myb-like domain-containing protein</fullName>
    </recommendedName>
</protein>
<evidence type="ECO:0000313" key="3">
    <source>
        <dbReference type="Proteomes" id="UP001497525"/>
    </source>
</evidence>
<dbReference type="Proteomes" id="UP001497525">
    <property type="component" value="Unassembled WGS sequence"/>
</dbReference>
<dbReference type="AlphaFoldDB" id="A0AAV2TM22"/>
<evidence type="ECO:0000256" key="1">
    <source>
        <dbReference type="SAM" id="MobiDB-lite"/>
    </source>
</evidence>
<dbReference type="EMBL" id="CAXLJL010000378">
    <property type="protein sequence ID" value="CAL5137279.1"/>
    <property type="molecule type" value="Genomic_DNA"/>
</dbReference>